<dbReference type="SMART" id="SM00020">
    <property type="entry name" value="Tryp_SPc"/>
    <property type="match status" value="1"/>
</dbReference>
<organism evidence="4 5">
    <name type="scientific">Meganyctiphanes norvegica</name>
    <name type="common">Northern krill</name>
    <name type="synonym">Thysanopoda norvegica</name>
    <dbReference type="NCBI Taxonomy" id="48144"/>
    <lineage>
        <taxon>Eukaryota</taxon>
        <taxon>Metazoa</taxon>
        <taxon>Ecdysozoa</taxon>
        <taxon>Arthropoda</taxon>
        <taxon>Crustacea</taxon>
        <taxon>Multicrustacea</taxon>
        <taxon>Malacostraca</taxon>
        <taxon>Eumalacostraca</taxon>
        <taxon>Eucarida</taxon>
        <taxon>Euphausiacea</taxon>
        <taxon>Euphausiidae</taxon>
        <taxon>Meganyctiphanes</taxon>
    </lineage>
</organism>
<dbReference type="Gene3D" id="2.40.10.10">
    <property type="entry name" value="Trypsin-like serine proteases"/>
    <property type="match status" value="2"/>
</dbReference>
<comment type="caution">
    <text evidence="4">The sequence shown here is derived from an EMBL/GenBank/DDBJ whole genome shotgun (WGS) entry which is preliminary data.</text>
</comment>
<evidence type="ECO:0000259" key="3">
    <source>
        <dbReference type="PROSITE" id="PS50240"/>
    </source>
</evidence>
<dbReference type="InterPro" id="IPR009003">
    <property type="entry name" value="Peptidase_S1_PA"/>
</dbReference>
<dbReference type="SUPFAM" id="SSF50494">
    <property type="entry name" value="Trypsin-like serine proteases"/>
    <property type="match status" value="1"/>
</dbReference>
<evidence type="ECO:0000256" key="1">
    <source>
        <dbReference type="ARBA" id="ARBA00023157"/>
    </source>
</evidence>
<dbReference type="InterPro" id="IPR001314">
    <property type="entry name" value="Peptidase_S1A"/>
</dbReference>
<gene>
    <name evidence="4" type="ORF">MNOR_LOCUS4593</name>
</gene>
<dbReference type="GO" id="GO:0006508">
    <property type="term" value="P:proteolysis"/>
    <property type="evidence" value="ECO:0007669"/>
    <property type="project" value="InterPro"/>
</dbReference>
<dbReference type="PROSITE" id="PS50240">
    <property type="entry name" value="TRYPSIN_DOM"/>
    <property type="match status" value="1"/>
</dbReference>
<dbReference type="InterPro" id="IPR001254">
    <property type="entry name" value="Trypsin_dom"/>
</dbReference>
<dbReference type="GO" id="GO:0004252">
    <property type="term" value="F:serine-type endopeptidase activity"/>
    <property type="evidence" value="ECO:0007669"/>
    <property type="project" value="InterPro"/>
</dbReference>
<feature type="signal peptide" evidence="2">
    <location>
        <begin position="1"/>
        <end position="19"/>
    </location>
</feature>
<dbReference type="InterPro" id="IPR051333">
    <property type="entry name" value="CLIP_Serine_Protease"/>
</dbReference>
<dbReference type="PRINTS" id="PR00722">
    <property type="entry name" value="CHYMOTRYPSIN"/>
</dbReference>
<dbReference type="PANTHER" id="PTHR24260">
    <property type="match status" value="1"/>
</dbReference>
<dbReference type="CDD" id="cd00190">
    <property type="entry name" value="Tryp_SPc"/>
    <property type="match status" value="1"/>
</dbReference>
<protein>
    <recommendedName>
        <fullName evidence="3">Peptidase S1 domain-containing protein</fullName>
    </recommendedName>
</protein>
<feature type="chain" id="PRO_5043763510" description="Peptidase S1 domain-containing protein" evidence="2">
    <location>
        <begin position="20"/>
        <end position="286"/>
    </location>
</feature>
<dbReference type="AlphaFoldDB" id="A0AAV2PW54"/>
<sequence length="286" mass="31663">MYTIVTSTCLCLLLNTVISKRITRHSPLKTKYNESIFGKELHNSTVSEFIIGGLEVVPHSYPCQVALWVKDDQYQWFCGGALISEEWILTSAFCANGAIEADVLLGAHNITSPEDTQVKVLAADFIVHEEFDDWTLANDIGLIKLEHPVILNDYVKTAILPNHNECHGDFEDKLVTATGWGWTSDDSDGLSPILNKVDMLTFGLEDCATLLTDITTKHICTRTSRGHGICMDDWGGPLHYINYGVTEVRGITSFIGDNGCQSGEPNVFTSVCSYRGWIQDNTAIIL</sequence>
<evidence type="ECO:0000256" key="2">
    <source>
        <dbReference type="SAM" id="SignalP"/>
    </source>
</evidence>
<dbReference type="Pfam" id="PF00089">
    <property type="entry name" value="Trypsin"/>
    <property type="match status" value="1"/>
</dbReference>
<keyword evidence="1" id="KW-1015">Disulfide bond</keyword>
<proteinExistence type="predicted"/>
<dbReference type="FunFam" id="2.40.10.10:FF:000166">
    <property type="entry name" value="Trypsin"/>
    <property type="match status" value="1"/>
</dbReference>
<feature type="non-terminal residue" evidence="4">
    <location>
        <position position="286"/>
    </location>
</feature>
<reference evidence="4 5" key="1">
    <citation type="submission" date="2024-05" db="EMBL/GenBank/DDBJ databases">
        <authorList>
            <person name="Wallberg A."/>
        </authorList>
    </citation>
    <scope>NUCLEOTIDE SEQUENCE [LARGE SCALE GENOMIC DNA]</scope>
</reference>
<accession>A0AAV2PW54</accession>
<keyword evidence="5" id="KW-1185">Reference proteome</keyword>
<dbReference type="PANTHER" id="PTHR24260:SF134">
    <property type="entry name" value="AT07769P-RELATED"/>
    <property type="match status" value="1"/>
</dbReference>
<evidence type="ECO:0000313" key="4">
    <source>
        <dbReference type="EMBL" id="CAL4065135.1"/>
    </source>
</evidence>
<dbReference type="EMBL" id="CAXKWB010001687">
    <property type="protein sequence ID" value="CAL4065135.1"/>
    <property type="molecule type" value="Genomic_DNA"/>
</dbReference>
<dbReference type="InterPro" id="IPR043504">
    <property type="entry name" value="Peptidase_S1_PA_chymotrypsin"/>
</dbReference>
<dbReference type="Proteomes" id="UP001497623">
    <property type="component" value="Unassembled WGS sequence"/>
</dbReference>
<feature type="domain" description="Peptidase S1" evidence="3">
    <location>
        <begin position="50"/>
        <end position="283"/>
    </location>
</feature>
<evidence type="ECO:0000313" key="5">
    <source>
        <dbReference type="Proteomes" id="UP001497623"/>
    </source>
</evidence>
<name>A0AAV2PW54_MEGNR</name>
<keyword evidence="2" id="KW-0732">Signal</keyword>